<evidence type="ECO:0000259" key="2">
    <source>
        <dbReference type="Pfam" id="PF00857"/>
    </source>
</evidence>
<dbReference type="EMBL" id="BAAAGE010000004">
    <property type="protein sequence ID" value="GAA0729242.1"/>
    <property type="molecule type" value="Genomic_DNA"/>
</dbReference>
<dbReference type="GO" id="GO:0016787">
    <property type="term" value="F:hydrolase activity"/>
    <property type="evidence" value="ECO:0007669"/>
    <property type="project" value="UniProtKB-KW"/>
</dbReference>
<dbReference type="SUPFAM" id="SSF52499">
    <property type="entry name" value="Isochorismatase-like hydrolases"/>
    <property type="match status" value="1"/>
</dbReference>
<accession>A0ABP3UFC9</accession>
<sequence>MTITKKDNPALLLIDVQKGINSPGYYGTERNNPNAEKNIEALLHKWRSEELPIYHVKHCSTNPDSPLAKGKSGNDFQDFIQPFAHEPIIEKDVNSAFIRTDLRAQLTNNKIDTLVIVGLTTEHCVSTSTRMASNFGFKVFLIEDGVAAFDKIGFNGERYSAQMVHDIEIANLKDEFATVLKTENLLTTFD</sequence>
<dbReference type="InterPro" id="IPR000868">
    <property type="entry name" value="Isochorismatase-like_dom"/>
</dbReference>
<dbReference type="InterPro" id="IPR036380">
    <property type="entry name" value="Isochorismatase-like_sf"/>
</dbReference>
<dbReference type="InterPro" id="IPR050272">
    <property type="entry name" value="Isochorismatase-like_hydrls"/>
</dbReference>
<gene>
    <name evidence="3" type="ORF">GCM10009430_39240</name>
</gene>
<evidence type="ECO:0000313" key="3">
    <source>
        <dbReference type="EMBL" id="GAA0729242.1"/>
    </source>
</evidence>
<dbReference type="Proteomes" id="UP001501758">
    <property type="component" value="Unassembled WGS sequence"/>
</dbReference>
<name>A0ABP3UFC9_9FLAO</name>
<keyword evidence="1 3" id="KW-0378">Hydrolase</keyword>
<reference evidence="4" key="1">
    <citation type="journal article" date="2019" name="Int. J. Syst. Evol. Microbiol.">
        <title>The Global Catalogue of Microorganisms (GCM) 10K type strain sequencing project: providing services to taxonomists for standard genome sequencing and annotation.</title>
        <authorList>
            <consortium name="The Broad Institute Genomics Platform"/>
            <consortium name="The Broad Institute Genome Sequencing Center for Infectious Disease"/>
            <person name="Wu L."/>
            <person name="Ma J."/>
        </authorList>
    </citation>
    <scope>NUCLEOTIDE SEQUENCE [LARGE SCALE GENOMIC DNA]</scope>
    <source>
        <strain evidence="4">JCM 15974</strain>
    </source>
</reference>
<proteinExistence type="predicted"/>
<evidence type="ECO:0000313" key="4">
    <source>
        <dbReference type="Proteomes" id="UP001501758"/>
    </source>
</evidence>
<dbReference type="PANTHER" id="PTHR43540">
    <property type="entry name" value="PEROXYUREIDOACRYLATE/UREIDOACRYLATE AMIDOHYDROLASE-RELATED"/>
    <property type="match status" value="1"/>
</dbReference>
<keyword evidence="4" id="KW-1185">Reference proteome</keyword>
<dbReference type="Gene3D" id="3.40.50.850">
    <property type="entry name" value="Isochorismatase-like"/>
    <property type="match status" value="1"/>
</dbReference>
<comment type="caution">
    <text evidence="3">The sequence shown here is derived from an EMBL/GenBank/DDBJ whole genome shotgun (WGS) entry which is preliminary data.</text>
</comment>
<dbReference type="Pfam" id="PF00857">
    <property type="entry name" value="Isochorismatase"/>
    <property type="match status" value="1"/>
</dbReference>
<dbReference type="RefSeq" id="WP_343913956.1">
    <property type="nucleotide sequence ID" value="NZ_BAAAGE010000004.1"/>
</dbReference>
<feature type="domain" description="Isochorismatase-like" evidence="2">
    <location>
        <begin position="10"/>
        <end position="183"/>
    </location>
</feature>
<protein>
    <submittedName>
        <fullName evidence="3">Cysteine hydrolase family protein</fullName>
    </submittedName>
</protein>
<organism evidence="3 4">
    <name type="scientific">Aquimarina litoralis</name>
    <dbReference type="NCBI Taxonomy" id="584605"/>
    <lineage>
        <taxon>Bacteria</taxon>
        <taxon>Pseudomonadati</taxon>
        <taxon>Bacteroidota</taxon>
        <taxon>Flavobacteriia</taxon>
        <taxon>Flavobacteriales</taxon>
        <taxon>Flavobacteriaceae</taxon>
        <taxon>Aquimarina</taxon>
    </lineage>
</organism>
<dbReference type="CDD" id="cd01014">
    <property type="entry name" value="nicotinamidase_related"/>
    <property type="match status" value="1"/>
</dbReference>
<dbReference type="PANTHER" id="PTHR43540:SF1">
    <property type="entry name" value="ISOCHORISMATASE HYDROLASE"/>
    <property type="match status" value="1"/>
</dbReference>
<evidence type="ECO:0000256" key="1">
    <source>
        <dbReference type="ARBA" id="ARBA00022801"/>
    </source>
</evidence>